<dbReference type="InterPro" id="IPR029058">
    <property type="entry name" value="AB_hydrolase_fold"/>
</dbReference>
<dbReference type="Gene3D" id="3.40.50.1820">
    <property type="entry name" value="alpha/beta hydrolase"/>
    <property type="match status" value="1"/>
</dbReference>
<keyword evidence="3" id="KW-1185">Reference proteome</keyword>
<dbReference type="PANTHER" id="PTHR33428:SF14">
    <property type="entry name" value="CARBOXYLESTERASE TYPE B DOMAIN-CONTAINING PROTEIN"/>
    <property type="match status" value="1"/>
</dbReference>
<gene>
    <name evidence="2" type="ORF">SAMN05216389_11269</name>
</gene>
<keyword evidence="1" id="KW-1133">Transmembrane helix</keyword>
<reference evidence="2 3" key="1">
    <citation type="submission" date="2016-10" db="EMBL/GenBank/DDBJ databases">
        <authorList>
            <person name="de Groot N.N."/>
        </authorList>
    </citation>
    <scope>NUCLEOTIDE SEQUENCE [LARGE SCALE GENOMIC DNA]</scope>
    <source>
        <strain evidence="2 3">IBRC-M 10780</strain>
    </source>
</reference>
<evidence type="ECO:0000256" key="1">
    <source>
        <dbReference type="SAM" id="Phobius"/>
    </source>
</evidence>
<feature type="transmembrane region" description="Helical" evidence="1">
    <location>
        <begin position="67"/>
        <end position="89"/>
    </location>
</feature>
<dbReference type="SUPFAM" id="SSF53474">
    <property type="entry name" value="alpha/beta-Hydrolases"/>
    <property type="match status" value="1"/>
</dbReference>
<feature type="transmembrane region" description="Helical" evidence="1">
    <location>
        <begin position="28"/>
        <end position="47"/>
    </location>
</feature>
<evidence type="ECO:0000313" key="2">
    <source>
        <dbReference type="EMBL" id="SET48083.1"/>
    </source>
</evidence>
<dbReference type="STRING" id="930131.SAMN05216389_11269"/>
<dbReference type="PANTHER" id="PTHR33428">
    <property type="entry name" value="CHLOROPHYLLASE-2, CHLOROPLASTIC"/>
    <property type="match status" value="1"/>
</dbReference>
<organism evidence="2 3">
    <name type="scientific">Oceanobacillus limi</name>
    <dbReference type="NCBI Taxonomy" id="930131"/>
    <lineage>
        <taxon>Bacteria</taxon>
        <taxon>Bacillati</taxon>
        <taxon>Bacillota</taxon>
        <taxon>Bacilli</taxon>
        <taxon>Bacillales</taxon>
        <taxon>Bacillaceae</taxon>
        <taxon>Oceanobacillus</taxon>
    </lineage>
</organism>
<name>A0A1I0ESL1_9BACI</name>
<sequence>MKHSLKIVICWILLRLLSIPDRDRKSTIWFMLAFLIASMLASVIQVIGNPTGASLFSHATNIGKATAVTGIEFFGWTLAISALLSFLYIPLPRLLLGSFSYLIYKSATILIDENSGTLFSYIVSFSYGLLCLLITIFLIVLFHRKMRHLIKLAILIGVIFSIYLVFHSMENKTVYRELPALSDTIIQKTMLKDPSKKGDYPYTFLTYGSGNDKHREGFGKGVNITTPTVDASDFITKWGEKREAFWGFDQGQLPVNARVWLPEGEGPFPVVLMVHGNHTMEYFSTAGYDYLGELLASRGVVAASVDEDFINYSNVSGSPNNNYELRAWMLLQHLVQLEKLNQTPGNELYEKIDLTKVGLVGHSRGGQAVSMVADYDRFFQDERLSESMENIQIKGVVALAPTDKKVDGKRPRLDNASYLLIQGAQDADINNFRGDRQFYRTTLDKDDHSFKASLYIEGANHSQFNTEWGSMDMSLPKGLFLNRMQLMKPEDQRQIAKVYISAFFERTLHENTAYESLFRDYQFGRQWLPDSQFVSKYQNSSYFPLLEFKRTQPAPANGITIDTEGFTESEIITPKDRRDNKRLEDAVQLEWENNAEYSLHLPNDFSSNEEMESLNHVVFTMANGNNEDKNKETLELEIELETTDGVSVTLPLAEFMPFPPVISTEFTPFGLFDEIFRDGKYEKSWEPVFQTFEIPLSAYEKEHPAFNKSNLNQITLHITTHPGKIIIENIGLSQ</sequence>
<keyword evidence="1" id="KW-0812">Transmembrane</keyword>
<evidence type="ECO:0000313" key="3">
    <source>
        <dbReference type="Proteomes" id="UP000198618"/>
    </source>
</evidence>
<dbReference type="AlphaFoldDB" id="A0A1I0ESL1"/>
<feature type="transmembrane region" description="Helical" evidence="1">
    <location>
        <begin position="149"/>
        <end position="166"/>
    </location>
</feature>
<keyword evidence="1" id="KW-0472">Membrane</keyword>
<dbReference type="EMBL" id="FOHE01000012">
    <property type="protein sequence ID" value="SET48083.1"/>
    <property type="molecule type" value="Genomic_DNA"/>
</dbReference>
<dbReference type="RefSeq" id="WP_090870703.1">
    <property type="nucleotide sequence ID" value="NZ_FOHE01000012.1"/>
</dbReference>
<dbReference type="Proteomes" id="UP000198618">
    <property type="component" value="Unassembled WGS sequence"/>
</dbReference>
<feature type="transmembrane region" description="Helical" evidence="1">
    <location>
        <begin position="118"/>
        <end position="142"/>
    </location>
</feature>
<accession>A0A1I0ESL1</accession>
<proteinExistence type="predicted"/>
<protein>
    <submittedName>
        <fullName evidence="2">Chlorophyllase enzyme</fullName>
    </submittedName>
</protein>